<dbReference type="PANTHER" id="PTHR43818">
    <property type="entry name" value="BCDNA.GH03377"/>
    <property type="match status" value="1"/>
</dbReference>
<dbReference type="GO" id="GO:0050112">
    <property type="term" value="F:inositol 2-dehydrogenase (NAD+) activity"/>
    <property type="evidence" value="ECO:0007669"/>
    <property type="project" value="UniProtKB-EC"/>
</dbReference>
<dbReference type="InterPro" id="IPR000683">
    <property type="entry name" value="Gfo/Idh/MocA-like_OxRdtase_N"/>
</dbReference>
<name>A0A6J4VIC6_9BACT</name>
<accession>A0A6J4VIC6</accession>
<dbReference type="EC" id="1.1.1.18" evidence="4"/>
<evidence type="ECO:0000259" key="3">
    <source>
        <dbReference type="Pfam" id="PF22725"/>
    </source>
</evidence>
<dbReference type="Gene3D" id="3.30.360.10">
    <property type="entry name" value="Dihydrodipicolinate Reductase, domain 2"/>
    <property type="match status" value="1"/>
</dbReference>
<dbReference type="AlphaFoldDB" id="A0A6J4VIC6"/>
<reference evidence="4" key="1">
    <citation type="submission" date="2020-02" db="EMBL/GenBank/DDBJ databases">
        <authorList>
            <person name="Meier V. D."/>
        </authorList>
    </citation>
    <scope>NUCLEOTIDE SEQUENCE</scope>
    <source>
        <strain evidence="4">AVDCRST_MAG19</strain>
    </source>
</reference>
<feature type="domain" description="GFO/IDH/MocA-like oxidoreductase" evidence="3">
    <location>
        <begin position="130"/>
        <end position="255"/>
    </location>
</feature>
<dbReference type="EMBL" id="CADCWL010000202">
    <property type="protein sequence ID" value="CAA9578180.1"/>
    <property type="molecule type" value="Genomic_DNA"/>
</dbReference>
<dbReference type="InterPro" id="IPR036291">
    <property type="entry name" value="NAD(P)-bd_dom_sf"/>
</dbReference>
<protein>
    <submittedName>
        <fullName evidence="4">Myo-inositol 2-dehydrogenase</fullName>
        <ecNumber evidence="4">1.1.1.18</ecNumber>
    </submittedName>
</protein>
<dbReference type="InterPro" id="IPR055170">
    <property type="entry name" value="GFO_IDH_MocA-like_dom"/>
</dbReference>
<dbReference type="Pfam" id="PF01408">
    <property type="entry name" value="GFO_IDH_MocA"/>
    <property type="match status" value="1"/>
</dbReference>
<dbReference type="SUPFAM" id="SSF55347">
    <property type="entry name" value="Glyceraldehyde-3-phosphate dehydrogenase-like, C-terminal domain"/>
    <property type="match status" value="1"/>
</dbReference>
<dbReference type="SUPFAM" id="SSF51735">
    <property type="entry name" value="NAD(P)-binding Rossmann-fold domains"/>
    <property type="match status" value="1"/>
</dbReference>
<dbReference type="GO" id="GO:0000166">
    <property type="term" value="F:nucleotide binding"/>
    <property type="evidence" value="ECO:0007669"/>
    <property type="project" value="InterPro"/>
</dbReference>
<feature type="domain" description="Gfo/Idh/MocA-like oxidoreductase N-terminal" evidence="2">
    <location>
        <begin position="15"/>
        <end position="119"/>
    </location>
</feature>
<gene>
    <name evidence="4" type="ORF">AVDCRST_MAG19-3611</name>
</gene>
<evidence type="ECO:0000313" key="4">
    <source>
        <dbReference type="EMBL" id="CAA9578180.1"/>
    </source>
</evidence>
<evidence type="ECO:0000256" key="1">
    <source>
        <dbReference type="ARBA" id="ARBA00023002"/>
    </source>
</evidence>
<dbReference type="PANTHER" id="PTHR43818:SF11">
    <property type="entry name" value="BCDNA.GH03377"/>
    <property type="match status" value="1"/>
</dbReference>
<organism evidence="4">
    <name type="scientific">uncultured Thermomicrobiales bacterium</name>
    <dbReference type="NCBI Taxonomy" id="1645740"/>
    <lineage>
        <taxon>Bacteria</taxon>
        <taxon>Pseudomonadati</taxon>
        <taxon>Thermomicrobiota</taxon>
        <taxon>Thermomicrobia</taxon>
        <taxon>Thermomicrobiales</taxon>
        <taxon>environmental samples</taxon>
    </lineage>
</organism>
<dbReference type="Gene3D" id="3.40.50.720">
    <property type="entry name" value="NAD(P)-binding Rossmann-like Domain"/>
    <property type="match status" value="1"/>
</dbReference>
<evidence type="ECO:0000259" key="2">
    <source>
        <dbReference type="Pfam" id="PF01408"/>
    </source>
</evidence>
<dbReference type="Pfam" id="PF22725">
    <property type="entry name" value="GFO_IDH_MocA_C3"/>
    <property type="match status" value="1"/>
</dbReference>
<proteinExistence type="predicted"/>
<sequence length="339" mass="35405">MIRVAILSFWHVHAKDYAAEAAAHPETELVAVWDEEPERGRAEATTRGVPFEADLGALLARPDVDGVVVTAPTTMHREVLLAAAAAGKPIFAEKVIAPTERETREIVAAVEAAGVSFVVSLPRLGSGSTRAIRDAIAEGAIGEPTLVRVRIGHNGALRTAHDPEGWLPARFFDPAQAAGGVLIDLGCHPLYLTRLFLGLPETVGATYGRFTGRAVEDNAVVSFGYANGALGVVEASFVEAGSAFAIEAHGTAGSLVFGPPDNVVRFRPSGERGAASPWTVRHQPADLPSPFAQWVDHVRTGTTAPENVAAAVDLSALAEAANRAAAEGRAIPLSSLAAE</sequence>
<dbReference type="InterPro" id="IPR050463">
    <property type="entry name" value="Gfo/Idh/MocA_oxidrdct_glycsds"/>
</dbReference>
<keyword evidence="1 4" id="KW-0560">Oxidoreductase</keyword>